<dbReference type="PANTHER" id="PTHR42681:SF1">
    <property type="entry name" value="MALONYL-COA-ACYL CARRIER PROTEIN TRANSACYLASE, MITOCHONDRIAL"/>
    <property type="match status" value="1"/>
</dbReference>
<protein>
    <recommendedName>
        <fullName evidence="4">Malonyl CoA-acyl carrier protein transacylase</fullName>
        <ecNumber evidence="4">2.3.1.39</ecNumber>
    </recommendedName>
</protein>
<evidence type="ECO:0000259" key="6">
    <source>
        <dbReference type="SMART" id="SM00827"/>
    </source>
</evidence>
<dbReference type="InterPro" id="IPR001227">
    <property type="entry name" value="Ac_transferase_dom_sf"/>
</dbReference>
<dbReference type="Gene3D" id="3.30.70.250">
    <property type="entry name" value="Malonyl-CoA ACP transacylase, ACP-binding"/>
    <property type="match status" value="1"/>
</dbReference>
<dbReference type="PANTHER" id="PTHR42681">
    <property type="entry name" value="MALONYL-COA-ACYL CARRIER PROTEIN TRANSACYLASE, MITOCHONDRIAL"/>
    <property type="match status" value="1"/>
</dbReference>
<dbReference type="AlphaFoldDB" id="A0A1M4UTT1"/>
<dbReference type="GO" id="GO:0004314">
    <property type="term" value="F:[acyl-carrier-protein] S-malonyltransferase activity"/>
    <property type="evidence" value="ECO:0007669"/>
    <property type="project" value="UniProtKB-EC"/>
</dbReference>
<dbReference type="FunFam" id="3.30.70.250:FF:000001">
    <property type="entry name" value="Malonyl CoA-acyl carrier protein transacylase"/>
    <property type="match status" value="1"/>
</dbReference>
<evidence type="ECO:0000256" key="4">
    <source>
        <dbReference type="PIRNR" id="PIRNR000446"/>
    </source>
</evidence>
<dbReference type="SMART" id="SM00827">
    <property type="entry name" value="PKS_AT"/>
    <property type="match status" value="1"/>
</dbReference>
<name>A0A1M4UTT1_9BACL</name>
<evidence type="ECO:0000256" key="3">
    <source>
        <dbReference type="ARBA" id="ARBA00048462"/>
    </source>
</evidence>
<dbReference type="Pfam" id="PF00698">
    <property type="entry name" value="Acyl_transf_1"/>
    <property type="match status" value="1"/>
</dbReference>
<dbReference type="EMBL" id="FQVL01000002">
    <property type="protein sequence ID" value="SHE60033.1"/>
    <property type="molecule type" value="Genomic_DNA"/>
</dbReference>
<feature type="domain" description="Malonyl-CoA:ACP transacylase (MAT)" evidence="6">
    <location>
        <begin position="7"/>
        <end position="308"/>
    </location>
</feature>
<dbReference type="EC" id="2.3.1.39" evidence="4"/>
<reference evidence="7 8" key="1">
    <citation type="submission" date="2016-11" db="EMBL/GenBank/DDBJ databases">
        <authorList>
            <person name="Jaros S."/>
            <person name="Januszkiewicz K."/>
            <person name="Wedrychowicz H."/>
        </authorList>
    </citation>
    <scope>NUCLEOTIDE SEQUENCE [LARGE SCALE GENOMIC DNA]</scope>
    <source>
        <strain evidence="7 8">DSM 44666</strain>
    </source>
</reference>
<dbReference type="OrthoDB" id="9805460at2"/>
<dbReference type="GO" id="GO:0005829">
    <property type="term" value="C:cytosol"/>
    <property type="evidence" value="ECO:0007669"/>
    <property type="project" value="TreeGrafter"/>
</dbReference>
<dbReference type="Proteomes" id="UP000184476">
    <property type="component" value="Unassembled WGS sequence"/>
</dbReference>
<dbReference type="InterPro" id="IPR014043">
    <property type="entry name" value="Acyl_transferase_dom"/>
</dbReference>
<feature type="active site" evidence="5">
    <location>
        <position position="201"/>
    </location>
</feature>
<evidence type="ECO:0000256" key="2">
    <source>
        <dbReference type="ARBA" id="ARBA00023315"/>
    </source>
</evidence>
<dbReference type="STRING" id="112248.SAMN05444392_10220"/>
<dbReference type="PIRSF" id="PIRSF000446">
    <property type="entry name" value="Mct"/>
    <property type="match status" value="1"/>
</dbReference>
<sequence>MGKVAFIFPGQGSQKIGMGKEIAATSSAAQKVFAEADEALGFSLSSLCFEGPEEKLTQTEITQPAILTTSVALLEALKPFDITPDFVAGHSLGEYSALVAAGALTFREAVVAVHERGKWMEEAVPTGIGAMTAIMGLDREILDQICRDVSTTEQSVQPANYNCPGQIVISGHQAAVDQAAKLAKEAGARRTISLTVSGPFHSKLMEPASKKLKQTLDRVNLQQASIPVVANVSASPIQAADEIRKALIDQVASPVLWEDIVRFLLEQGVDEMVEVGTGKVLAGLVRKIDRNVKVWNVQDSASLQSLAESLK</sequence>
<comment type="similarity">
    <text evidence="4">Belongs to the fabD family.</text>
</comment>
<dbReference type="Gene3D" id="3.40.366.10">
    <property type="entry name" value="Malonyl-Coenzyme A Acyl Carrier Protein, domain 2"/>
    <property type="match status" value="1"/>
</dbReference>
<evidence type="ECO:0000256" key="1">
    <source>
        <dbReference type="ARBA" id="ARBA00022679"/>
    </source>
</evidence>
<gene>
    <name evidence="7" type="ORF">SAMN05444392_10220</name>
</gene>
<dbReference type="InterPro" id="IPR050858">
    <property type="entry name" value="Mal-CoA-ACP_Trans/PKS_FabD"/>
</dbReference>
<keyword evidence="8" id="KW-1185">Reference proteome</keyword>
<dbReference type="NCBIfam" id="TIGR00128">
    <property type="entry name" value="fabD"/>
    <property type="match status" value="1"/>
</dbReference>
<dbReference type="GO" id="GO:0006633">
    <property type="term" value="P:fatty acid biosynthetic process"/>
    <property type="evidence" value="ECO:0007669"/>
    <property type="project" value="TreeGrafter"/>
</dbReference>
<dbReference type="SUPFAM" id="SSF55048">
    <property type="entry name" value="Probable ACP-binding domain of malonyl-CoA ACP transacylase"/>
    <property type="match status" value="1"/>
</dbReference>
<dbReference type="InterPro" id="IPR004410">
    <property type="entry name" value="Malonyl_CoA-ACP_transAc_FabD"/>
</dbReference>
<dbReference type="InterPro" id="IPR024925">
    <property type="entry name" value="Malonyl_CoA-ACP_transAc"/>
</dbReference>
<evidence type="ECO:0000256" key="5">
    <source>
        <dbReference type="PIRSR" id="PIRSR000446-1"/>
    </source>
</evidence>
<keyword evidence="2 4" id="KW-0012">Acyltransferase</keyword>
<evidence type="ECO:0000313" key="8">
    <source>
        <dbReference type="Proteomes" id="UP000184476"/>
    </source>
</evidence>
<dbReference type="SUPFAM" id="SSF52151">
    <property type="entry name" value="FabD/lysophospholipase-like"/>
    <property type="match status" value="1"/>
</dbReference>
<comment type="catalytic activity">
    <reaction evidence="3 4">
        <text>holo-[ACP] + malonyl-CoA = malonyl-[ACP] + CoA</text>
        <dbReference type="Rhea" id="RHEA:41792"/>
        <dbReference type="Rhea" id="RHEA-COMP:9623"/>
        <dbReference type="Rhea" id="RHEA-COMP:9685"/>
        <dbReference type="ChEBI" id="CHEBI:57287"/>
        <dbReference type="ChEBI" id="CHEBI:57384"/>
        <dbReference type="ChEBI" id="CHEBI:64479"/>
        <dbReference type="ChEBI" id="CHEBI:78449"/>
        <dbReference type="EC" id="2.3.1.39"/>
    </reaction>
</comment>
<proteinExistence type="inferred from homology"/>
<feature type="active site" evidence="5">
    <location>
        <position position="91"/>
    </location>
</feature>
<dbReference type="RefSeq" id="WP_073152959.1">
    <property type="nucleotide sequence ID" value="NZ_FQVL01000002.1"/>
</dbReference>
<dbReference type="InterPro" id="IPR016036">
    <property type="entry name" value="Malonyl_transacylase_ACP-bd"/>
</dbReference>
<evidence type="ECO:0000313" key="7">
    <source>
        <dbReference type="EMBL" id="SHE60033.1"/>
    </source>
</evidence>
<dbReference type="InterPro" id="IPR016035">
    <property type="entry name" value="Acyl_Trfase/lysoPLipase"/>
</dbReference>
<keyword evidence="1 4" id="KW-0808">Transferase</keyword>
<accession>A0A1M4UTT1</accession>
<organism evidence="7 8">
    <name type="scientific">Seinonella peptonophila</name>
    <dbReference type="NCBI Taxonomy" id="112248"/>
    <lineage>
        <taxon>Bacteria</taxon>
        <taxon>Bacillati</taxon>
        <taxon>Bacillota</taxon>
        <taxon>Bacilli</taxon>
        <taxon>Bacillales</taxon>
        <taxon>Thermoactinomycetaceae</taxon>
        <taxon>Seinonella</taxon>
    </lineage>
</organism>